<evidence type="ECO:0000256" key="8">
    <source>
        <dbReference type="ARBA" id="ARBA00022927"/>
    </source>
</evidence>
<keyword evidence="11" id="KW-1015">Disulfide bond</keyword>
<keyword evidence="10" id="KW-0472">Membrane</keyword>
<comment type="caution">
    <text evidence="17">The sequence shown here is derived from an EMBL/GenBank/DDBJ whole genome shotgun (WGS) entry which is preliminary data.</text>
</comment>
<evidence type="ECO:0000256" key="4">
    <source>
        <dbReference type="ARBA" id="ARBA00022723"/>
    </source>
</evidence>
<dbReference type="Proteomes" id="UP000824469">
    <property type="component" value="Unassembled WGS sequence"/>
</dbReference>
<dbReference type="Pfam" id="PF02225">
    <property type="entry name" value="PA"/>
    <property type="match status" value="1"/>
</dbReference>
<keyword evidence="18" id="KW-1185">Reference proteome</keyword>
<dbReference type="AlphaFoldDB" id="A0AA38LAF5"/>
<evidence type="ECO:0000256" key="13">
    <source>
        <dbReference type="ARBA" id="ARBA00046288"/>
    </source>
</evidence>
<dbReference type="FunFam" id="3.50.30.30:FF:000020">
    <property type="entry name" value="Receptor homology region transmembrane domain-and RING domain-containing protein 2"/>
    <property type="match status" value="1"/>
</dbReference>
<dbReference type="PANTHER" id="PTHR22702:SF1">
    <property type="entry name" value="PROTEASE-ASSOCIATED DOMAIN-CONTAINING PROTEIN 1"/>
    <property type="match status" value="1"/>
</dbReference>
<keyword evidence="3" id="KW-0812">Transmembrane</keyword>
<organism evidence="17 18">
    <name type="scientific">Taxus chinensis</name>
    <name type="common">Chinese yew</name>
    <name type="synonym">Taxus wallichiana var. chinensis</name>
    <dbReference type="NCBI Taxonomy" id="29808"/>
    <lineage>
        <taxon>Eukaryota</taxon>
        <taxon>Viridiplantae</taxon>
        <taxon>Streptophyta</taxon>
        <taxon>Embryophyta</taxon>
        <taxon>Tracheophyta</taxon>
        <taxon>Spermatophyta</taxon>
        <taxon>Pinopsida</taxon>
        <taxon>Pinidae</taxon>
        <taxon>Conifers II</taxon>
        <taxon>Cupressales</taxon>
        <taxon>Taxaceae</taxon>
        <taxon>Taxus</taxon>
    </lineage>
</organism>
<evidence type="ECO:0000313" key="18">
    <source>
        <dbReference type="Proteomes" id="UP000824469"/>
    </source>
</evidence>
<evidence type="ECO:0000256" key="1">
    <source>
        <dbReference type="ARBA" id="ARBA00022448"/>
    </source>
</evidence>
<evidence type="ECO:0000256" key="14">
    <source>
        <dbReference type="ARBA" id="ARBA00060484"/>
    </source>
</evidence>
<keyword evidence="8" id="KW-0653">Protein transport</keyword>
<accession>A0AA38LAF5</accession>
<evidence type="ECO:0000256" key="15">
    <source>
        <dbReference type="SAM" id="SignalP"/>
    </source>
</evidence>
<keyword evidence="5 15" id="KW-0732">Signal</keyword>
<dbReference type="GO" id="GO:0032586">
    <property type="term" value="C:protein storage vacuole membrane"/>
    <property type="evidence" value="ECO:0007669"/>
    <property type="project" value="UniProtKB-SubCell"/>
</dbReference>
<dbReference type="GO" id="GO:0015031">
    <property type="term" value="P:protein transport"/>
    <property type="evidence" value="ECO:0007669"/>
    <property type="project" value="UniProtKB-KW"/>
</dbReference>
<dbReference type="EMBL" id="JAHRHJ020000005">
    <property type="protein sequence ID" value="KAH9316731.1"/>
    <property type="molecule type" value="Genomic_DNA"/>
</dbReference>
<evidence type="ECO:0000256" key="12">
    <source>
        <dbReference type="ARBA" id="ARBA00023180"/>
    </source>
</evidence>
<feature type="signal peptide" evidence="15">
    <location>
        <begin position="1"/>
        <end position="29"/>
    </location>
</feature>
<evidence type="ECO:0000259" key="16">
    <source>
        <dbReference type="Pfam" id="PF02225"/>
    </source>
</evidence>
<evidence type="ECO:0000256" key="10">
    <source>
        <dbReference type="ARBA" id="ARBA00023136"/>
    </source>
</evidence>
<proteinExistence type="predicted"/>
<reference evidence="17 18" key="1">
    <citation type="journal article" date="2021" name="Nat. Plants">
        <title>The Taxus genome provides insights into paclitaxel biosynthesis.</title>
        <authorList>
            <person name="Xiong X."/>
            <person name="Gou J."/>
            <person name="Liao Q."/>
            <person name="Li Y."/>
            <person name="Zhou Q."/>
            <person name="Bi G."/>
            <person name="Li C."/>
            <person name="Du R."/>
            <person name="Wang X."/>
            <person name="Sun T."/>
            <person name="Guo L."/>
            <person name="Liang H."/>
            <person name="Lu P."/>
            <person name="Wu Y."/>
            <person name="Zhang Z."/>
            <person name="Ro D.K."/>
            <person name="Shang Y."/>
            <person name="Huang S."/>
            <person name="Yan J."/>
        </authorList>
    </citation>
    <scope>NUCLEOTIDE SEQUENCE [LARGE SCALE GENOMIC DNA]</scope>
    <source>
        <strain evidence="17">Ta-2019</strain>
    </source>
</reference>
<keyword evidence="1" id="KW-0813">Transport</keyword>
<dbReference type="GO" id="GO:0008270">
    <property type="term" value="F:zinc ion binding"/>
    <property type="evidence" value="ECO:0007669"/>
    <property type="project" value="UniProtKB-KW"/>
</dbReference>
<evidence type="ECO:0000256" key="2">
    <source>
        <dbReference type="ARBA" id="ARBA00022554"/>
    </source>
</evidence>
<keyword evidence="9" id="KW-1133">Transmembrane helix</keyword>
<dbReference type="OMA" id="MIGRCTI"/>
<dbReference type="InterPro" id="IPR044744">
    <property type="entry name" value="ZNRF4/RNF13/RNF167_PA"/>
</dbReference>
<dbReference type="Gene3D" id="3.50.30.30">
    <property type="match status" value="1"/>
</dbReference>
<protein>
    <recommendedName>
        <fullName evidence="16">PA domain-containing protein</fullName>
    </recommendedName>
</protein>
<comment type="subcellular location">
    <subcellularLocation>
        <location evidence="13">Endomembrane system</location>
        <topology evidence="13">Single-pass type I membrane protein</topology>
    </subcellularLocation>
    <subcellularLocation>
        <location evidence="14">Protein storage vacuole membrane</location>
    </subcellularLocation>
</comment>
<sequence length="191" mass="20610">MDNGSLRKALAVLGLILALFVMLPEKSHATVMLIGSNKSFSFDDLEANFVLPTKGSGLCGMLQVAEPLDACSPLRNKAVSGEGLDSPFALIQRGTCSFQTKVRHAQDAGFKAAIVYNNEDKNDLITMDGNSRGITIMRMLSQSMVMWLLGSAGNTNMECWIIPTQNTSWTVCKAFLTSLIVYGALLASVLL</sequence>
<evidence type="ECO:0000256" key="7">
    <source>
        <dbReference type="ARBA" id="ARBA00022833"/>
    </source>
</evidence>
<evidence type="ECO:0000256" key="11">
    <source>
        <dbReference type="ARBA" id="ARBA00023157"/>
    </source>
</evidence>
<dbReference type="PANTHER" id="PTHR22702">
    <property type="entry name" value="PROTEASE-ASSOCIATED DOMAIN-CONTAINING PROTEIN"/>
    <property type="match status" value="1"/>
</dbReference>
<dbReference type="InterPro" id="IPR046450">
    <property type="entry name" value="PA_dom_sf"/>
</dbReference>
<feature type="chain" id="PRO_5041400575" description="PA domain-containing protein" evidence="15">
    <location>
        <begin position="30"/>
        <end position="191"/>
    </location>
</feature>
<evidence type="ECO:0000256" key="9">
    <source>
        <dbReference type="ARBA" id="ARBA00022989"/>
    </source>
</evidence>
<keyword evidence="12" id="KW-0325">Glycoprotein</keyword>
<dbReference type="InterPro" id="IPR003137">
    <property type="entry name" value="PA_domain"/>
</dbReference>
<gene>
    <name evidence="17" type="ORF">KI387_025358</name>
</gene>
<name>A0AA38LAF5_TAXCH</name>
<keyword evidence="7" id="KW-0862">Zinc</keyword>
<evidence type="ECO:0000256" key="6">
    <source>
        <dbReference type="ARBA" id="ARBA00022771"/>
    </source>
</evidence>
<dbReference type="GO" id="GO:0012505">
    <property type="term" value="C:endomembrane system"/>
    <property type="evidence" value="ECO:0007669"/>
    <property type="project" value="UniProtKB-SubCell"/>
</dbReference>
<dbReference type="CDD" id="cd02123">
    <property type="entry name" value="PA_C_RZF_like"/>
    <property type="match status" value="1"/>
</dbReference>
<evidence type="ECO:0000256" key="3">
    <source>
        <dbReference type="ARBA" id="ARBA00022692"/>
    </source>
</evidence>
<evidence type="ECO:0000256" key="5">
    <source>
        <dbReference type="ARBA" id="ARBA00022729"/>
    </source>
</evidence>
<feature type="domain" description="PA" evidence="16">
    <location>
        <begin position="68"/>
        <end position="126"/>
    </location>
</feature>
<keyword evidence="2" id="KW-0926">Vacuole</keyword>
<evidence type="ECO:0000313" key="17">
    <source>
        <dbReference type="EMBL" id="KAH9316731.1"/>
    </source>
</evidence>
<dbReference type="SUPFAM" id="SSF52025">
    <property type="entry name" value="PA domain"/>
    <property type="match status" value="1"/>
</dbReference>
<keyword evidence="6" id="KW-0863">Zinc-finger</keyword>
<keyword evidence="4" id="KW-0479">Metal-binding</keyword>